<name>H1SEC9_9BURK</name>
<evidence type="ECO:0000259" key="2">
    <source>
        <dbReference type="Pfam" id="PF12631"/>
    </source>
</evidence>
<comment type="caution">
    <text evidence="3">The sequence shown here is derived from an EMBL/GenBank/DDBJ whole genome shotgun (WGS) entry which is preliminary data.</text>
</comment>
<evidence type="ECO:0000256" key="1">
    <source>
        <dbReference type="SAM" id="Coils"/>
    </source>
</evidence>
<accession>H1SEC9</accession>
<keyword evidence="1" id="KW-0175">Coiled coil</keyword>
<organism evidence="3 4">
    <name type="scientific">Cupriavidus basilensis OR16</name>
    <dbReference type="NCBI Taxonomy" id="1127483"/>
    <lineage>
        <taxon>Bacteria</taxon>
        <taxon>Pseudomonadati</taxon>
        <taxon>Pseudomonadota</taxon>
        <taxon>Betaproteobacteria</taxon>
        <taxon>Burkholderiales</taxon>
        <taxon>Burkholderiaceae</taxon>
        <taxon>Cupriavidus</taxon>
    </lineage>
</organism>
<dbReference type="InterPro" id="IPR025867">
    <property type="entry name" value="MnmE_helical"/>
</dbReference>
<dbReference type="EMBL" id="AHJE01000100">
    <property type="protein sequence ID" value="EHP39083.1"/>
    <property type="molecule type" value="Genomic_DNA"/>
</dbReference>
<dbReference type="Gene3D" id="1.20.120.430">
    <property type="entry name" value="tRNA modification GTPase MnmE domain 2"/>
    <property type="match status" value="1"/>
</dbReference>
<dbReference type="AlphaFoldDB" id="H1SEC9"/>
<feature type="domain" description="MnmE helical" evidence="2">
    <location>
        <begin position="6"/>
        <end position="77"/>
    </location>
</feature>
<dbReference type="Pfam" id="PF12631">
    <property type="entry name" value="MnmE_helical"/>
    <property type="match status" value="1"/>
</dbReference>
<feature type="coiled-coil region" evidence="1">
    <location>
        <begin position="14"/>
        <end position="48"/>
    </location>
</feature>
<dbReference type="InterPro" id="IPR027368">
    <property type="entry name" value="MnmE_dom2"/>
</dbReference>
<evidence type="ECO:0000313" key="3">
    <source>
        <dbReference type="EMBL" id="EHP39083.1"/>
    </source>
</evidence>
<evidence type="ECO:0000313" key="4">
    <source>
        <dbReference type="Proteomes" id="UP000005808"/>
    </source>
</evidence>
<protein>
    <submittedName>
        <fullName evidence="3">tRNA modification GTPase TrmE</fullName>
    </submittedName>
</protein>
<proteinExistence type="predicted"/>
<gene>
    <name evidence="3" type="primary">trmE</name>
    <name evidence="3" type="ORF">OR16_33263</name>
</gene>
<dbReference type="PATRIC" id="fig|1127483.3.peg.6635"/>
<reference evidence="3 4" key="1">
    <citation type="journal article" date="2012" name="J. Bacteriol.">
        <title>De Novo Genome Project of Cupriavidus basilensis OR16.</title>
        <authorList>
            <person name="Cserhati M."/>
            <person name="Kriszt B."/>
            <person name="Szoboszlay S."/>
            <person name="Toth A."/>
            <person name="Szabo I."/>
            <person name="Tancsics A."/>
            <person name="Nagy I."/>
            <person name="Horvath B."/>
            <person name="Nagy I."/>
            <person name="Kukolya J."/>
        </authorList>
    </citation>
    <scope>NUCLEOTIDE SEQUENCE [LARGE SCALE GENOMIC DNA]</scope>
    <source>
        <strain evidence="3 4">OR16</strain>
    </source>
</reference>
<dbReference type="SUPFAM" id="SSF116878">
    <property type="entry name" value="TrmE connector domain"/>
    <property type="match status" value="1"/>
</dbReference>
<dbReference type="Proteomes" id="UP000005808">
    <property type="component" value="Unassembled WGS sequence"/>
</dbReference>
<sequence length="80" mass="8933">MGWQSGNEGTFLARERHLTALRNAQSHLDLAEERAAQQAQALDLFAEELRLAQDHLNSITGEFSSDDLLGTIFTRFCIGK</sequence>